<keyword evidence="3" id="KW-1185">Reference proteome</keyword>
<evidence type="ECO:0000313" key="3">
    <source>
        <dbReference type="Proteomes" id="UP001362999"/>
    </source>
</evidence>
<evidence type="ECO:0000313" key="2">
    <source>
        <dbReference type="EMBL" id="KAK6996830.1"/>
    </source>
</evidence>
<reference evidence="2 3" key="1">
    <citation type="journal article" date="2024" name="J Genomics">
        <title>Draft genome sequencing and assembly of Favolaschia claudopus CIRM-BRFM 2984 isolated from oak limbs.</title>
        <authorList>
            <person name="Navarro D."/>
            <person name="Drula E."/>
            <person name="Chaduli D."/>
            <person name="Cazenave R."/>
            <person name="Ahrendt S."/>
            <person name="Wang J."/>
            <person name="Lipzen A."/>
            <person name="Daum C."/>
            <person name="Barry K."/>
            <person name="Grigoriev I.V."/>
            <person name="Favel A."/>
            <person name="Rosso M.N."/>
            <person name="Martin F."/>
        </authorList>
    </citation>
    <scope>NUCLEOTIDE SEQUENCE [LARGE SCALE GENOMIC DNA]</scope>
    <source>
        <strain evidence="2 3">CIRM-BRFM 2984</strain>
    </source>
</reference>
<proteinExistence type="predicted"/>
<feature type="domain" description="DUF8205" evidence="1">
    <location>
        <begin position="2"/>
        <end position="188"/>
    </location>
</feature>
<gene>
    <name evidence="2" type="ORF">R3P38DRAFT_3626026</name>
</gene>
<dbReference type="Pfam" id="PF26632">
    <property type="entry name" value="DUF8205"/>
    <property type="match status" value="1"/>
</dbReference>
<organism evidence="2 3">
    <name type="scientific">Favolaschia claudopus</name>
    <dbReference type="NCBI Taxonomy" id="2862362"/>
    <lineage>
        <taxon>Eukaryota</taxon>
        <taxon>Fungi</taxon>
        <taxon>Dikarya</taxon>
        <taxon>Basidiomycota</taxon>
        <taxon>Agaricomycotina</taxon>
        <taxon>Agaricomycetes</taxon>
        <taxon>Agaricomycetidae</taxon>
        <taxon>Agaricales</taxon>
        <taxon>Marasmiineae</taxon>
        <taxon>Mycenaceae</taxon>
        <taxon>Favolaschia</taxon>
    </lineage>
</organism>
<protein>
    <recommendedName>
        <fullName evidence="1">DUF8205 domain-containing protein</fullName>
    </recommendedName>
</protein>
<dbReference type="Proteomes" id="UP001362999">
    <property type="component" value="Unassembled WGS sequence"/>
</dbReference>
<accession>A0AAV9ZZV1</accession>
<dbReference type="InterPro" id="IPR058518">
    <property type="entry name" value="DUF8205"/>
</dbReference>
<comment type="caution">
    <text evidence="2">The sequence shown here is derived from an EMBL/GenBank/DDBJ whole genome shotgun (WGS) entry which is preliminary data.</text>
</comment>
<dbReference type="EMBL" id="JAWWNJ010000095">
    <property type="protein sequence ID" value="KAK6996830.1"/>
    <property type="molecule type" value="Genomic_DNA"/>
</dbReference>
<name>A0AAV9ZZV1_9AGAR</name>
<sequence>MARFDVAIEPTDMSNFLAIFGGEKSKLGMSEKMEGMLQINSFSLIRPTDPLFRSSTIQNMWRQARTKADADPASAGRSIGMMEFGNGDGNHTITFAVHIVPAALHLVRKSEPWIVKDPITGQETLLPFSIYSCLEYMNMHIRADKKDQLLLRAPMRPSDVQIIRDAGAGVDSRAANFMIDKMCRESVFTLLAVGPKGARYVPIVE</sequence>
<dbReference type="AlphaFoldDB" id="A0AAV9ZZV1"/>
<evidence type="ECO:0000259" key="1">
    <source>
        <dbReference type="Pfam" id="PF26632"/>
    </source>
</evidence>